<comment type="caution">
    <text evidence="2">The sequence shown here is derived from an EMBL/GenBank/DDBJ whole genome shotgun (WGS) entry which is preliminary data.</text>
</comment>
<keyword evidence="3" id="KW-1185">Reference proteome</keyword>
<proteinExistence type="predicted"/>
<reference evidence="2 3" key="1">
    <citation type="journal article" date="2019" name="Int. J. Syst. Evol. Microbiol.">
        <title>The Global Catalogue of Microorganisms (GCM) 10K type strain sequencing project: providing services to taxonomists for standard genome sequencing and annotation.</title>
        <authorList>
            <consortium name="The Broad Institute Genomics Platform"/>
            <consortium name="The Broad Institute Genome Sequencing Center for Infectious Disease"/>
            <person name="Wu L."/>
            <person name="Ma J."/>
        </authorList>
    </citation>
    <scope>NUCLEOTIDE SEQUENCE [LARGE SCALE GENOMIC DNA]</scope>
    <source>
        <strain evidence="2 3">JCM 16374</strain>
    </source>
</reference>
<feature type="compositionally biased region" description="Polar residues" evidence="1">
    <location>
        <begin position="46"/>
        <end position="56"/>
    </location>
</feature>
<dbReference type="Proteomes" id="UP001500994">
    <property type="component" value="Unassembled WGS sequence"/>
</dbReference>
<accession>A0ABN3RLI0</accession>
<organism evidence="2 3">
    <name type="scientific">Streptomyces lunalinharesii</name>
    <dbReference type="NCBI Taxonomy" id="333384"/>
    <lineage>
        <taxon>Bacteria</taxon>
        <taxon>Bacillati</taxon>
        <taxon>Actinomycetota</taxon>
        <taxon>Actinomycetes</taxon>
        <taxon>Kitasatosporales</taxon>
        <taxon>Streptomycetaceae</taxon>
        <taxon>Streptomyces</taxon>
    </lineage>
</organism>
<evidence type="ECO:0000313" key="2">
    <source>
        <dbReference type="EMBL" id="GAA2655607.1"/>
    </source>
</evidence>
<feature type="region of interest" description="Disordered" evidence="1">
    <location>
        <begin position="42"/>
        <end position="65"/>
    </location>
</feature>
<name>A0ABN3RLI0_9ACTN</name>
<sequence length="65" mass="6752">MISLGSAVSVPPAIVRGALARGAGPLPPPVRTQSGHWKPTEALTMHSGQIGRSQRVQRMPVGRSG</sequence>
<evidence type="ECO:0000256" key="1">
    <source>
        <dbReference type="SAM" id="MobiDB-lite"/>
    </source>
</evidence>
<protein>
    <submittedName>
        <fullName evidence="2">Uncharacterized protein</fullName>
    </submittedName>
</protein>
<dbReference type="EMBL" id="BAAARK010000005">
    <property type="protein sequence ID" value="GAA2655607.1"/>
    <property type="molecule type" value="Genomic_DNA"/>
</dbReference>
<gene>
    <name evidence="2" type="ORF">GCM10009864_21510</name>
</gene>
<evidence type="ECO:0000313" key="3">
    <source>
        <dbReference type="Proteomes" id="UP001500994"/>
    </source>
</evidence>